<dbReference type="Proteomes" id="UP000789702">
    <property type="component" value="Unassembled WGS sequence"/>
</dbReference>
<dbReference type="EMBL" id="CAJVPU010009030">
    <property type="protein sequence ID" value="CAG8590738.1"/>
    <property type="molecule type" value="Genomic_DNA"/>
</dbReference>
<evidence type="ECO:0000313" key="1">
    <source>
        <dbReference type="EMBL" id="CAG8590738.1"/>
    </source>
</evidence>
<proteinExistence type="predicted"/>
<protein>
    <submittedName>
        <fullName evidence="1">4174_t:CDS:1</fullName>
    </submittedName>
</protein>
<evidence type="ECO:0000313" key="2">
    <source>
        <dbReference type="Proteomes" id="UP000789702"/>
    </source>
</evidence>
<organism evidence="1 2">
    <name type="scientific">Dentiscutata heterogama</name>
    <dbReference type="NCBI Taxonomy" id="1316150"/>
    <lineage>
        <taxon>Eukaryota</taxon>
        <taxon>Fungi</taxon>
        <taxon>Fungi incertae sedis</taxon>
        <taxon>Mucoromycota</taxon>
        <taxon>Glomeromycotina</taxon>
        <taxon>Glomeromycetes</taxon>
        <taxon>Diversisporales</taxon>
        <taxon>Gigasporaceae</taxon>
        <taxon>Dentiscutata</taxon>
    </lineage>
</organism>
<sequence length="47" mass="5022">MVCEDFTESADGNFENNISIGLGRGFESNLVNSSCLLKQVHSDASEG</sequence>
<feature type="non-terminal residue" evidence="1">
    <location>
        <position position="47"/>
    </location>
</feature>
<gene>
    <name evidence="1" type="ORF">DHETER_LOCUS6853</name>
</gene>
<name>A0ACA9MHU7_9GLOM</name>
<keyword evidence="2" id="KW-1185">Reference proteome</keyword>
<reference evidence="1" key="1">
    <citation type="submission" date="2021-06" db="EMBL/GenBank/DDBJ databases">
        <authorList>
            <person name="Kallberg Y."/>
            <person name="Tangrot J."/>
            <person name="Rosling A."/>
        </authorList>
    </citation>
    <scope>NUCLEOTIDE SEQUENCE</scope>
    <source>
        <strain evidence="1">IL203A</strain>
    </source>
</reference>
<accession>A0ACA9MHU7</accession>
<comment type="caution">
    <text evidence="1">The sequence shown here is derived from an EMBL/GenBank/DDBJ whole genome shotgun (WGS) entry which is preliminary data.</text>
</comment>